<evidence type="ECO:0000259" key="5">
    <source>
        <dbReference type="Pfam" id="PF18559"/>
    </source>
</evidence>
<accession>A0A1M7I734</accession>
<dbReference type="InterPro" id="IPR036962">
    <property type="entry name" value="Glyco_hydro_3_N_sf"/>
</dbReference>
<feature type="domain" description="ExoP galactose-binding-like" evidence="5">
    <location>
        <begin position="696"/>
        <end position="824"/>
    </location>
</feature>
<dbReference type="PANTHER" id="PTHR30620">
    <property type="entry name" value="PERIPLASMIC BETA-GLUCOSIDASE-RELATED"/>
    <property type="match status" value="1"/>
</dbReference>
<protein>
    <submittedName>
        <fullName evidence="6">Beta-glucosidase</fullName>
    </submittedName>
</protein>
<reference evidence="7" key="1">
    <citation type="submission" date="2016-11" db="EMBL/GenBank/DDBJ databases">
        <authorList>
            <person name="Varghese N."/>
            <person name="Submissions S."/>
        </authorList>
    </citation>
    <scope>NUCLEOTIDE SEQUENCE [LARGE SCALE GENOMIC DNA]</scope>
    <source>
        <strain evidence="7">Sac-22</strain>
    </source>
</reference>
<evidence type="ECO:0000256" key="2">
    <source>
        <dbReference type="SAM" id="SignalP"/>
    </source>
</evidence>
<dbReference type="PRINTS" id="PR00133">
    <property type="entry name" value="GLHYDRLASE3"/>
</dbReference>
<dbReference type="OrthoDB" id="9781691at2"/>
<organism evidence="6 7">
    <name type="scientific">Duganella sacchari</name>
    <dbReference type="NCBI Taxonomy" id="551987"/>
    <lineage>
        <taxon>Bacteria</taxon>
        <taxon>Pseudomonadati</taxon>
        <taxon>Pseudomonadota</taxon>
        <taxon>Betaproteobacteria</taxon>
        <taxon>Burkholderiales</taxon>
        <taxon>Oxalobacteraceae</taxon>
        <taxon>Telluria group</taxon>
        <taxon>Duganella</taxon>
    </lineage>
</organism>
<dbReference type="RefSeq" id="WP_072780915.1">
    <property type="nucleotide sequence ID" value="NZ_FRCX01000001.1"/>
</dbReference>
<dbReference type="Pfam" id="PF00933">
    <property type="entry name" value="Glyco_hydro_3"/>
    <property type="match status" value="1"/>
</dbReference>
<feature type="domain" description="Glycoside hydrolase family 3 N-terminal" evidence="3">
    <location>
        <begin position="62"/>
        <end position="387"/>
    </location>
</feature>
<dbReference type="SUPFAM" id="SSF52279">
    <property type="entry name" value="Beta-D-glucan exohydrolase, C-terminal domain"/>
    <property type="match status" value="1"/>
</dbReference>
<evidence type="ECO:0000256" key="1">
    <source>
        <dbReference type="ARBA" id="ARBA00022801"/>
    </source>
</evidence>
<dbReference type="Proteomes" id="UP000184339">
    <property type="component" value="Unassembled WGS sequence"/>
</dbReference>
<dbReference type="Pfam" id="PF01915">
    <property type="entry name" value="Glyco_hydro_3_C"/>
    <property type="match status" value="1"/>
</dbReference>
<keyword evidence="7" id="KW-1185">Reference proteome</keyword>
<dbReference type="InterPro" id="IPR036881">
    <property type="entry name" value="Glyco_hydro_3_C_sf"/>
</dbReference>
<gene>
    <name evidence="6" type="ORF">SAMN05192549_101408</name>
</gene>
<dbReference type="GO" id="GO:0008422">
    <property type="term" value="F:beta-glucosidase activity"/>
    <property type="evidence" value="ECO:0007669"/>
    <property type="project" value="TreeGrafter"/>
</dbReference>
<dbReference type="Gene3D" id="3.40.50.1700">
    <property type="entry name" value="Glycoside hydrolase family 3 C-terminal domain"/>
    <property type="match status" value="1"/>
</dbReference>
<name>A0A1M7I734_9BURK</name>
<evidence type="ECO:0000313" key="6">
    <source>
        <dbReference type="EMBL" id="SHM36363.1"/>
    </source>
</evidence>
<evidence type="ECO:0000313" key="7">
    <source>
        <dbReference type="Proteomes" id="UP000184339"/>
    </source>
</evidence>
<evidence type="ECO:0000259" key="3">
    <source>
        <dbReference type="Pfam" id="PF00933"/>
    </source>
</evidence>
<dbReference type="InterPro" id="IPR051915">
    <property type="entry name" value="Cellulose_Degrad_GH3"/>
</dbReference>
<sequence>MNSHNHILRRAVLAATATLALGINAVAAPAAKPLTDWPHITSAVKQDKAMEARIKQIVAGMTLAQKIGQMTQPEIKFSTPEDIRKYYIGSVLNGGGSWPQGNKHASAADWVKLADAYYDASMSTDMKVQVPVIWGIDAMHGNSNMYGATLFPHNIGLGAAHDAKLIGEMAKSVAKAVRATGIDWVFAPTLAVVRDDRWGRTYESFSEDAAIVKEYSGVYVKGLQGDLKSDNTVVATAKHFVGDGGTAEGKDRGVNQSTMSEMINIHAQGYYPALEAGVQTVMASFNSWNDVKGGKDHGKMHGSKELLTVALKEKMGFDGLVVSDWNAITEVPGCAEDSCAAAINAGVDMVMVPEKWKPFIANTIAQVEKGEIPMSRIDDAVTRILRVKLRAGLFDGKKPSQNIYAGKQEVLQDRALARQAVRESLVLLKNNGGVLPLARGKKILVVGKSADNMANQSGGWSLTWQGTDNKNSDYPVSDTILAGIQDAAGKDNVTYSENAAGVDVSKFDAVIAVIGETPYAEGDGDIGPAGTLRLSGRHPEDLAVLQAVSGKGKPVVTVAITGRPLYTNDLLNLSDSFVAAWLPGTEGKGVSDVLFRKADGKINADFRGKLSFSWPKSACQSPLNVGDANYDPLFKYGYGLNYSSKTTVAALDTSYPEGGCGKSLAVPIYNPTDRSTYALYVTSGDKRVALGADLNAVHNLPTVKVETAQINTQQDAKRLTWTGPAKLEAQSSKAIKVPAYALADGALQFDAIVSAAPQGKVSIGMETVALDASTVFQKLAGKGKQTVKIPLACFGAKGLPLAALSTPFSVAADAPFAATFANIQVVGGAAKDKDALACGDFK</sequence>
<dbReference type="Pfam" id="PF18559">
    <property type="entry name" value="Exop_C"/>
    <property type="match status" value="1"/>
</dbReference>
<dbReference type="Gene3D" id="3.20.20.300">
    <property type="entry name" value="Glycoside hydrolase, family 3, N-terminal domain"/>
    <property type="match status" value="1"/>
</dbReference>
<dbReference type="InterPro" id="IPR002772">
    <property type="entry name" value="Glyco_hydro_3_C"/>
</dbReference>
<dbReference type="Gene3D" id="2.60.120.430">
    <property type="entry name" value="Galactose-binding lectin"/>
    <property type="match status" value="1"/>
</dbReference>
<keyword evidence="2" id="KW-0732">Signal</keyword>
<proteinExistence type="predicted"/>
<dbReference type="InterPro" id="IPR041443">
    <property type="entry name" value="Exop_C"/>
</dbReference>
<dbReference type="PANTHER" id="PTHR30620:SF77">
    <property type="entry name" value="LYSOSOMAL BETA GLUCOSIDASE-LIKE"/>
    <property type="match status" value="1"/>
</dbReference>
<dbReference type="SUPFAM" id="SSF51445">
    <property type="entry name" value="(Trans)glycosidases"/>
    <property type="match status" value="1"/>
</dbReference>
<feature type="signal peptide" evidence="2">
    <location>
        <begin position="1"/>
        <end position="27"/>
    </location>
</feature>
<feature type="chain" id="PRO_5012906959" evidence="2">
    <location>
        <begin position="28"/>
        <end position="842"/>
    </location>
</feature>
<evidence type="ECO:0000259" key="4">
    <source>
        <dbReference type="Pfam" id="PF01915"/>
    </source>
</evidence>
<dbReference type="InterPro" id="IPR017853">
    <property type="entry name" value="GH"/>
</dbReference>
<dbReference type="InterPro" id="IPR001764">
    <property type="entry name" value="Glyco_hydro_3_N"/>
</dbReference>
<feature type="domain" description="Glycoside hydrolase family 3 C-terminal" evidence="4">
    <location>
        <begin position="425"/>
        <end position="642"/>
    </location>
</feature>
<dbReference type="AlphaFoldDB" id="A0A1M7I734"/>
<dbReference type="EMBL" id="FRCX01000001">
    <property type="protein sequence ID" value="SHM36363.1"/>
    <property type="molecule type" value="Genomic_DNA"/>
</dbReference>
<dbReference type="GO" id="GO:0009251">
    <property type="term" value="P:glucan catabolic process"/>
    <property type="evidence" value="ECO:0007669"/>
    <property type="project" value="TreeGrafter"/>
</dbReference>
<dbReference type="STRING" id="551987.SAMN05192549_101408"/>
<keyword evidence="1" id="KW-0378">Hydrolase</keyword>